<comment type="caution">
    <text evidence="4">The sequence shown here is derived from an EMBL/GenBank/DDBJ whole genome shotgun (WGS) entry which is preliminary data.</text>
</comment>
<dbReference type="CDD" id="cd00093">
    <property type="entry name" value="HTH_XRE"/>
    <property type="match status" value="1"/>
</dbReference>
<proteinExistence type="predicted"/>
<accession>A0ABU3A3J2</accession>
<dbReference type="SMART" id="SM00530">
    <property type="entry name" value="HTH_XRE"/>
    <property type="match status" value="1"/>
</dbReference>
<evidence type="ECO:0000256" key="2">
    <source>
        <dbReference type="SAM" id="Phobius"/>
    </source>
</evidence>
<dbReference type="RefSeq" id="WP_311582361.1">
    <property type="nucleotide sequence ID" value="NZ_JAVRIF010000006.1"/>
</dbReference>
<protein>
    <submittedName>
        <fullName evidence="4">Helix-turn-helix domain-containing protein</fullName>
    </submittedName>
</protein>
<dbReference type="InterPro" id="IPR001387">
    <property type="entry name" value="Cro/C1-type_HTH"/>
</dbReference>
<evidence type="ECO:0000259" key="3">
    <source>
        <dbReference type="PROSITE" id="PS50943"/>
    </source>
</evidence>
<keyword evidence="2" id="KW-1133">Transmembrane helix</keyword>
<dbReference type="InterPro" id="IPR010982">
    <property type="entry name" value="Lambda_DNA-bd_dom_sf"/>
</dbReference>
<evidence type="ECO:0000313" key="4">
    <source>
        <dbReference type="EMBL" id="MDT0604385.1"/>
    </source>
</evidence>
<gene>
    <name evidence="4" type="ORF">RM573_12325</name>
</gene>
<reference evidence="4 5" key="1">
    <citation type="submission" date="2023-09" db="EMBL/GenBank/DDBJ databases">
        <authorList>
            <person name="Rey-Velasco X."/>
        </authorList>
    </citation>
    <scope>NUCLEOTIDE SEQUENCE [LARGE SCALE GENOMIC DNA]</scope>
    <source>
        <strain evidence="4 5">W431</strain>
    </source>
</reference>
<dbReference type="PANTHER" id="PTHR46797">
    <property type="entry name" value="HTH-TYPE TRANSCRIPTIONAL REGULATOR"/>
    <property type="match status" value="1"/>
</dbReference>
<dbReference type="InterPro" id="IPR050807">
    <property type="entry name" value="TransReg_Diox_bact_type"/>
</dbReference>
<evidence type="ECO:0000313" key="5">
    <source>
        <dbReference type="Proteomes" id="UP001266357"/>
    </source>
</evidence>
<keyword evidence="1" id="KW-0238">DNA-binding</keyword>
<keyword evidence="2" id="KW-0472">Membrane</keyword>
<organism evidence="4 5">
    <name type="scientific">Thalassotalea castellviae</name>
    <dbReference type="NCBI Taxonomy" id="3075612"/>
    <lineage>
        <taxon>Bacteria</taxon>
        <taxon>Pseudomonadati</taxon>
        <taxon>Pseudomonadota</taxon>
        <taxon>Gammaproteobacteria</taxon>
        <taxon>Alteromonadales</taxon>
        <taxon>Colwelliaceae</taxon>
        <taxon>Thalassotalea</taxon>
    </lineage>
</organism>
<feature type="transmembrane region" description="Helical" evidence="2">
    <location>
        <begin position="98"/>
        <end position="122"/>
    </location>
</feature>
<name>A0ABU3A3J2_9GAMM</name>
<keyword evidence="2" id="KW-0812">Transmembrane</keyword>
<dbReference type="Pfam" id="PF01381">
    <property type="entry name" value="HTH_3"/>
    <property type="match status" value="1"/>
</dbReference>
<dbReference type="EMBL" id="JAVRIF010000006">
    <property type="protein sequence ID" value="MDT0604385.1"/>
    <property type="molecule type" value="Genomic_DNA"/>
</dbReference>
<dbReference type="PROSITE" id="PS50943">
    <property type="entry name" value="HTH_CROC1"/>
    <property type="match status" value="1"/>
</dbReference>
<dbReference type="Proteomes" id="UP001266357">
    <property type="component" value="Unassembled WGS sequence"/>
</dbReference>
<dbReference type="SUPFAM" id="SSF47413">
    <property type="entry name" value="lambda repressor-like DNA-binding domains"/>
    <property type="match status" value="1"/>
</dbReference>
<sequence length="235" mass="27075">MKLGEKIKQLRQDAGLTQPELAEKAHIEQSYLSKLENEKGSPSFDVISKIAGAFEIDVFTLIDSLSMSYLQENLQHLPEIAVKIESQRAAKKLKMRRSYILAAMLIVLGVAFVIIGNSSTIFPHSIYQYKSMGLINEGEINQHYQMSPLRELAEDWEISKKRIADNIARLDESLLLTRSYRGEGFVEEYGQQRRYYELIDVREMESPMKDFAVVFGFIFLLTGGFIMIYLFKWLN</sequence>
<feature type="domain" description="HTH cro/C1-type" evidence="3">
    <location>
        <begin position="7"/>
        <end position="61"/>
    </location>
</feature>
<dbReference type="PANTHER" id="PTHR46797:SF1">
    <property type="entry name" value="METHYLPHOSPHONATE SYNTHASE"/>
    <property type="match status" value="1"/>
</dbReference>
<feature type="transmembrane region" description="Helical" evidence="2">
    <location>
        <begin position="211"/>
        <end position="231"/>
    </location>
</feature>
<evidence type="ECO:0000256" key="1">
    <source>
        <dbReference type="ARBA" id="ARBA00023125"/>
    </source>
</evidence>
<keyword evidence="5" id="KW-1185">Reference proteome</keyword>
<dbReference type="Gene3D" id="1.10.260.40">
    <property type="entry name" value="lambda repressor-like DNA-binding domains"/>
    <property type="match status" value="1"/>
</dbReference>